<accession>A0ABD3F3F9</accession>
<sequence length="1239" mass="137084">MVSVQLDELPCLLDEADELMARLSCHSILKIKRKGSSSSADQDTVADVQEGGKQSPSPRHSTWTGKNRNAMDEIDMDAVVKFFGRQYLTMQSLSLDKINSNLPSGEVERRALYTAVGSIYQLMKRLHHWQQAAWGSLTSYCDNNGSSLLTFDSHPHLTRLVLATVTKYVKLNLLWTSFRVIPGCLAVYSFLHHAQTTGEASERGATVYSPLEHTDHRVREFVLHFGTAPLLAIQHDFQLQVADKGASLAALALSCFHRFEACRDLAKLRHQGVFDIEALVSGAYASHSCLPDLLSASDVADWVVCVVLCVPHHLQTGDRTGSMSPRSTPSSPTSSTSPQLWHFMEIIARDRLLLALHRNHVVNLHDLLYQQVTSSLSAAALTSGASSSFGNRSSVPLKKTMHALSKFALRNCGVNRRQRREAATWLVQTCVQLMEHNPGLVAPSFPLLLAALAVARDEVEWAMSHGDRNAPLLPSHVKNKHLQRVITSFCGSEKEIAALLTSSHRLRRLLEQHSHFLAEFYQEFLLNGDAKGIAYTIQELLASNDSTSALQSLLEGFLDIDRYYVETPSRVLWVREWRQANAHLATQTPFPLLDVLRTRMECAVRHAQFICVNADLIEHAAQFSKCWWFRDVVFEQCFEQTLTTAPSSAVGLLEILSSLATGNYSLDELVDEEEVVQQSERMTQRLDRMRTSLVDQVELGLEAVVRRTIQLQRDEGSVAIEEKFEPVENKATASRRLSFSRVQSSQVLRPSNAELRLAFPTSSVLTRNHDSSSVDVKPEQTRYEERCLSLIRALLDHTEHHEAIVERVEASFVRFLRGFVGFSDSNASLKTVEGVALRCSIRDRCEHVRCYIRAAQRLFGYNNNELHGVSLGGAVQTSLAKVLADECSAATSILPQDKRLLEWTTQLPRVSEKELDQWSLVDRISWFFVSVVTRRCHCSPTSSSASALMPSVLAAVSKCCFVLAPGVSGVLDPREYTDPAALKHLVTLIGFTGVEAVCSTIATLLVGQTLKLRSSIEAEHAALAFMDMATSDSSSTDVILATTQARALDDIANQLVHIGTAVFLLQLIHNHTSHNASDAWAVRVAPQLLHELQQDPDRRATWARLLPVACSAGFHSSMWKRTTYLYSVETTDTNAHLMGLAMARLLPSPHSSQSVHRCAVAALKRASTCTTGSSKRQLQLSPMSSEASTRPLLEALKLLVTSSVSTSGEVTGPHGSALGEMELSLEHVLPLAMLVLHSS</sequence>
<evidence type="ECO:0000313" key="4">
    <source>
        <dbReference type="Proteomes" id="UP001632037"/>
    </source>
</evidence>
<dbReference type="Proteomes" id="UP001632037">
    <property type="component" value="Unassembled WGS sequence"/>
</dbReference>
<feature type="compositionally biased region" description="Polar residues" evidence="2">
    <location>
        <begin position="52"/>
        <end position="67"/>
    </location>
</feature>
<gene>
    <name evidence="3" type="ORF">V7S43_014048</name>
</gene>
<dbReference type="PANTHER" id="PTHR12093:SF10">
    <property type="entry name" value="MEMBRANE-ASSOCIATED PROTEIN HEM"/>
    <property type="match status" value="1"/>
</dbReference>
<evidence type="ECO:0000256" key="1">
    <source>
        <dbReference type="ARBA" id="ARBA00037947"/>
    </source>
</evidence>
<feature type="region of interest" description="Disordered" evidence="2">
    <location>
        <begin position="317"/>
        <end position="337"/>
    </location>
</feature>
<evidence type="ECO:0000313" key="3">
    <source>
        <dbReference type="EMBL" id="KAL3661032.1"/>
    </source>
</evidence>
<evidence type="ECO:0000256" key="2">
    <source>
        <dbReference type="SAM" id="MobiDB-lite"/>
    </source>
</evidence>
<name>A0ABD3F3F9_9STRA</name>
<reference evidence="3 4" key="1">
    <citation type="submission" date="2024-09" db="EMBL/GenBank/DDBJ databases">
        <title>Genome sequencing and assembly of Phytophthora oleae, isolate VK10A, causative agent of rot of olive drupes.</title>
        <authorList>
            <person name="Conti Taguali S."/>
            <person name="Riolo M."/>
            <person name="La Spada F."/>
            <person name="Cacciola S.O."/>
            <person name="Dionisio G."/>
        </authorList>
    </citation>
    <scope>NUCLEOTIDE SEQUENCE [LARGE SCALE GENOMIC DNA]</scope>
    <source>
        <strain evidence="3 4">VK10A</strain>
    </source>
</reference>
<dbReference type="PANTHER" id="PTHR12093">
    <property type="entry name" value="NCK-ASSOCIATED PROTEIN 1"/>
    <property type="match status" value="1"/>
</dbReference>
<keyword evidence="4" id="KW-1185">Reference proteome</keyword>
<proteinExistence type="inferred from homology"/>
<comment type="caution">
    <text evidence="3">The sequence shown here is derived from an EMBL/GenBank/DDBJ whole genome shotgun (WGS) entry which is preliminary data.</text>
</comment>
<organism evidence="3 4">
    <name type="scientific">Phytophthora oleae</name>
    <dbReference type="NCBI Taxonomy" id="2107226"/>
    <lineage>
        <taxon>Eukaryota</taxon>
        <taxon>Sar</taxon>
        <taxon>Stramenopiles</taxon>
        <taxon>Oomycota</taxon>
        <taxon>Peronosporomycetes</taxon>
        <taxon>Peronosporales</taxon>
        <taxon>Peronosporaceae</taxon>
        <taxon>Phytophthora</taxon>
    </lineage>
</organism>
<comment type="similarity">
    <text evidence="1">Belongs to the HEM-1/HEM-2 family.</text>
</comment>
<dbReference type="AlphaFoldDB" id="A0ABD3F3F9"/>
<dbReference type="Pfam" id="PF09735">
    <property type="entry name" value="Nckap1"/>
    <property type="match status" value="1"/>
</dbReference>
<dbReference type="EMBL" id="JBIMZQ010000038">
    <property type="protein sequence ID" value="KAL3661032.1"/>
    <property type="molecule type" value="Genomic_DNA"/>
</dbReference>
<protein>
    <submittedName>
        <fullName evidence="3">Uncharacterized protein</fullName>
    </submittedName>
</protein>
<feature type="region of interest" description="Disordered" evidence="2">
    <location>
        <begin position="39"/>
        <end position="68"/>
    </location>
</feature>
<dbReference type="InterPro" id="IPR019137">
    <property type="entry name" value="Nck-associated_protein-1"/>
</dbReference>